<accession>A0A8H4W7C1</accession>
<feature type="region of interest" description="Disordered" evidence="1">
    <location>
        <begin position="1"/>
        <end position="41"/>
    </location>
</feature>
<sequence>MKKPPFTKTSFQYTHLPPSSPHPTTTTTSPPPNPAKPSSTRLRLPLANPNRDLLSRLQHLQHLPLGLEIHLLHPAKRQLCHLFCTTISFRSRDISSSLRVRCTSTSFYLIHHSQAALSIQGPRVDAMNATRFALVVTFSIIGSSLLSILAYYLLSRCRHRGKRRREKERREIEDKIRSQYLGSRDGRSFDSRRGLSRDRERSFGYREREKEDAEAILAEFPLPLPNTSARPVPTGMVSAPVLSRENALTYDPEKPDEPPRFRSWLEET</sequence>
<keyword evidence="4" id="KW-1185">Reference proteome</keyword>
<gene>
    <name evidence="3" type="ORF">G7Y89_g1073</name>
</gene>
<reference evidence="3 4" key="1">
    <citation type="submission" date="2020-03" db="EMBL/GenBank/DDBJ databases">
        <title>Draft Genome Sequence of Cudoniella acicularis.</title>
        <authorList>
            <person name="Buettner E."/>
            <person name="Kellner H."/>
        </authorList>
    </citation>
    <scope>NUCLEOTIDE SEQUENCE [LARGE SCALE GENOMIC DNA]</scope>
    <source>
        <strain evidence="3 4">DSM 108380</strain>
    </source>
</reference>
<organism evidence="3 4">
    <name type="scientific">Cudoniella acicularis</name>
    <dbReference type="NCBI Taxonomy" id="354080"/>
    <lineage>
        <taxon>Eukaryota</taxon>
        <taxon>Fungi</taxon>
        <taxon>Dikarya</taxon>
        <taxon>Ascomycota</taxon>
        <taxon>Pezizomycotina</taxon>
        <taxon>Leotiomycetes</taxon>
        <taxon>Helotiales</taxon>
        <taxon>Tricladiaceae</taxon>
        <taxon>Cudoniella</taxon>
    </lineage>
</organism>
<protein>
    <submittedName>
        <fullName evidence="3">Uncharacterized protein</fullName>
    </submittedName>
</protein>
<feature type="compositionally biased region" description="Basic and acidic residues" evidence="1">
    <location>
        <begin position="251"/>
        <end position="268"/>
    </location>
</feature>
<keyword evidence="2" id="KW-0812">Transmembrane</keyword>
<dbReference type="Proteomes" id="UP000566819">
    <property type="component" value="Unassembled WGS sequence"/>
</dbReference>
<feature type="transmembrane region" description="Helical" evidence="2">
    <location>
        <begin position="132"/>
        <end position="154"/>
    </location>
</feature>
<keyword evidence="2" id="KW-1133">Transmembrane helix</keyword>
<name>A0A8H4W7C1_9HELO</name>
<evidence type="ECO:0000256" key="1">
    <source>
        <dbReference type="SAM" id="MobiDB-lite"/>
    </source>
</evidence>
<dbReference type="AlphaFoldDB" id="A0A8H4W7C1"/>
<proteinExistence type="predicted"/>
<dbReference type="EMBL" id="JAAMPI010000039">
    <property type="protein sequence ID" value="KAF4637018.1"/>
    <property type="molecule type" value="Genomic_DNA"/>
</dbReference>
<feature type="region of interest" description="Disordered" evidence="1">
    <location>
        <begin position="244"/>
        <end position="268"/>
    </location>
</feature>
<evidence type="ECO:0000313" key="3">
    <source>
        <dbReference type="EMBL" id="KAF4637018.1"/>
    </source>
</evidence>
<dbReference type="OrthoDB" id="3599676at2759"/>
<keyword evidence="2" id="KW-0472">Membrane</keyword>
<comment type="caution">
    <text evidence="3">The sequence shown here is derived from an EMBL/GenBank/DDBJ whole genome shotgun (WGS) entry which is preliminary data.</text>
</comment>
<evidence type="ECO:0000256" key="2">
    <source>
        <dbReference type="SAM" id="Phobius"/>
    </source>
</evidence>
<evidence type="ECO:0000313" key="4">
    <source>
        <dbReference type="Proteomes" id="UP000566819"/>
    </source>
</evidence>